<keyword evidence="9" id="KW-0963">Cytoplasm</keyword>
<name>A0ABU9CHB4_9BURK</name>
<feature type="binding site" evidence="9">
    <location>
        <begin position="137"/>
        <end position="141"/>
    </location>
    <ligand>
        <name>ATP</name>
        <dbReference type="ChEBI" id="CHEBI:30616"/>
    </ligand>
</feature>
<dbReference type="RefSeq" id="WP_341409407.1">
    <property type="nucleotide sequence ID" value="NZ_JBBUTH010000003.1"/>
</dbReference>
<comment type="caution">
    <text evidence="12">The sequence shown here is derived from an EMBL/GenBank/DDBJ whole genome shotgun (WGS) entry which is preliminary data.</text>
</comment>
<dbReference type="InterPro" id="IPR044722">
    <property type="entry name" value="SecA_SF2_C"/>
</dbReference>
<keyword evidence="3 9" id="KW-0547">Nucleotide-binding</keyword>
<feature type="binding site" evidence="9">
    <location>
        <position position="119"/>
    </location>
    <ligand>
        <name>ATP</name>
        <dbReference type="ChEBI" id="CHEBI:30616"/>
    </ligand>
</feature>
<evidence type="ECO:0000259" key="11">
    <source>
        <dbReference type="PROSITE" id="PS51196"/>
    </source>
</evidence>
<evidence type="ECO:0000256" key="6">
    <source>
        <dbReference type="ARBA" id="ARBA00022967"/>
    </source>
</evidence>
<evidence type="ECO:0000256" key="8">
    <source>
        <dbReference type="ARBA" id="ARBA00023136"/>
    </source>
</evidence>
<feature type="domain" description="Helicase ATP-binding" evidence="10">
    <location>
        <begin position="121"/>
        <end position="297"/>
    </location>
</feature>
<comment type="catalytic activity">
    <reaction evidence="9">
        <text>ATP + H2O + cellular proteinSide 1 = ADP + phosphate + cellular proteinSide 2.</text>
        <dbReference type="EC" id="7.4.2.8"/>
    </reaction>
</comment>
<dbReference type="HAMAP" id="MF_01382">
    <property type="entry name" value="SecA"/>
    <property type="match status" value="1"/>
</dbReference>
<dbReference type="InterPro" id="IPR014018">
    <property type="entry name" value="SecA_motor_DEAD"/>
</dbReference>
<dbReference type="SUPFAM" id="SSF52540">
    <property type="entry name" value="P-loop containing nucleoside triphosphate hydrolases"/>
    <property type="match status" value="2"/>
</dbReference>
<dbReference type="Pfam" id="PF01043">
    <property type="entry name" value="SecA_PP_bind"/>
    <property type="match status" value="1"/>
</dbReference>
<dbReference type="SUPFAM" id="SSF81767">
    <property type="entry name" value="Pre-protein crosslinking domain of SecA"/>
    <property type="match status" value="1"/>
</dbReference>
<keyword evidence="8 9" id="KW-0472">Membrane</keyword>
<evidence type="ECO:0000256" key="3">
    <source>
        <dbReference type="ARBA" id="ARBA00022741"/>
    </source>
</evidence>
<comment type="similarity">
    <text evidence="9">Belongs to the SecA family.</text>
</comment>
<evidence type="ECO:0000256" key="2">
    <source>
        <dbReference type="ARBA" id="ARBA00022475"/>
    </source>
</evidence>
<keyword evidence="6 9" id="KW-1278">Translocase</keyword>
<dbReference type="SMART" id="SM00958">
    <property type="entry name" value="SecA_PP_bind"/>
    <property type="match status" value="1"/>
</dbReference>
<dbReference type="PANTHER" id="PTHR30612:SF0">
    <property type="entry name" value="CHLOROPLAST PROTEIN-TRANSPORTING ATPASE"/>
    <property type="match status" value="1"/>
</dbReference>
<dbReference type="PANTHER" id="PTHR30612">
    <property type="entry name" value="SECA INNER MEMBRANE COMPONENT OF SEC PROTEIN SECRETION SYSTEM"/>
    <property type="match status" value="1"/>
</dbReference>
<dbReference type="SMART" id="SM00957">
    <property type="entry name" value="SecA_DEAD"/>
    <property type="match status" value="1"/>
</dbReference>
<feature type="domain" description="SecA family profile" evidence="11">
    <location>
        <begin position="35"/>
        <end position="628"/>
    </location>
</feature>
<keyword evidence="4 9" id="KW-0067">ATP-binding</keyword>
<evidence type="ECO:0000256" key="4">
    <source>
        <dbReference type="ARBA" id="ARBA00022840"/>
    </source>
</evidence>
<dbReference type="PROSITE" id="PS51196">
    <property type="entry name" value="SECA_MOTOR_DEAD"/>
    <property type="match status" value="1"/>
</dbReference>
<evidence type="ECO:0000256" key="7">
    <source>
        <dbReference type="ARBA" id="ARBA00023010"/>
    </source>
</evidence>
<dbReference type="EMBL" id="JBBUTH010000003">
    <property type="protein sequence ID" value="MEK8049725.1"/>
    <property type="molecule type" value="Genomic_DNA"/>
</dbReference>
<dbReference type="Gene3D" id="3.40.50.300">
    <property type="entry name" value="P-loop containing nucleotide triphosphate hydrolases"/>
    <property type="match status" value="2"/>
</dbReference>
<comment type="subcellular location">
    <subcellularLocation>
        <location evidence="9">Cell membrane</location>
        <topology evidence="9">Peripheral membrane protein</topology>
        <orientation evidence="9">Cytoplasmic side</orientation>
    </subcellularLocation>
    <subcellularLocation>
        <location evidence="9">Cytoplasm</location>
    </subcellularLocation>
    <text evidence="9">Distribution is 50-50.</text>
</comment>
<sequence>MSRVLLAQWQAGRLRPGPVVERDDGREQPIDRWLAGWRGWAAPWLSAWRCRRLRADVAAVLAQGDALQALDEAALDAHIATVRTRLQAEGLTRGAVQQAFALVREVSRRTLGKAHYPAQLTGGLVLLGGRLAEMQTGEGKTLTALLPAVTVALAGAPAHVVTVNDYLAARDAEIMLPVYRRFGLEVGVVVEDRPQSERQAAWRCPVVYTTNKDLVFDYLRDQMDHGGRQLHAAVPALLGERRAQATPRRLRGLYFVLIDEADSVLVDEARTPLILSAERPGGDDEAAWRAALDAARALEPGVDYRLRQRERQVELLPPAEARIDALCQGMHPLLAARRARLAMVQQALSALHLFHRDRQYIVREHEGRMTVQIVDENTGRVMPDRSWERGLHQMVELKEGLATSARRDTISRLTYQRFFRRYLRLCGMSGTAMEVAAELRAVYALDVVRVPTHRPVLRRDLGARVYWHEAARWQAVAVQAQAMAAQGRAVLIGTRSVRASEAVSAALAEHGLAHALLNARQDAAEAEVVAQAGQPGRITVATNMAGRGTDILLHDDVRAAGGLHVILTEFHESARVDRQLYGRAGRQGDPGSFEALVSLDDDLFLGFGAGPARWVRRLLGASAGPEAHLPAWLGQWLRRHAQWRAEAHFSAVRRRTIDQDRELDRRLAFGGRPL</sequence>
<keyword evidence="13" id="KW-1185">Reference proteome</keyword>
<evidence type="ECO:0000256" key="1">
    <source>
        <dbReference type="ARBA" id="ARBA00022448"/>
    </source>
</evidence>
<dbReference type="PROSITE" id="PS01312">
    <property type="entry name" value="SECA"/>
    <property type="match status" value="1"/>
</dbReference>
<dbReference type="PROSITE" id="PS51192">
    <property type="entry name" value="HELICASE_ATP_BIND_1"/>
    <property type="match status" value="1"/>
</dbReference>
<proteinExistence type="inferred from homology"/>
<dbReference type="InterPro" id="IPR020937">
    <property type="entry name" value="SecA_CS"/>
</dbReference>
<dbReference type="Pfam" id="PF21090">
    <property type="entry name" value="P-loop_SecA"/>
    <property type="match status" value="1"/>
</dbReference>
<dbReference type="Pfam" id="PF07517">
    <property type="entry name" value="SecA_DEAD"/>
    <property type="match status" value="1"/>
</dbReference>
<evidence type="ECO:0000256" key="9">
    <source>
        <dbReference type="HAMAP-Rule" id="MF_01382"/>
    </source>
</evidence>
<dbReference type="PRINTS" id="PR00906">
    <property type="entry name" value="SECA"/>
</dbReference>
<organism evidence="12 13">
    <name type="scientific">Pseudaquabacterium inlustre</name>
    <dbReference type="NCBI Taxonomy" id="2984192"/>
    <lineage>
        <taxon>Bacteria</taxon>
        <taxon>Pseudomonadati</taxon>
        <taxon>Pseudomonadota</taxon>
        <taxon>Betaproteobacteria</taxon>
        <taxon>Burkholderiales</taxon>
        <taxon>Sphaerotilaceae</taxon>
        <taxon>Pseudaquabacterium</taxon>
    </lineage>
</organism>
<keyword evidence="7 9" id="KW-0811">Translocation</keyword>
<dbReference type="InterPro" id="IPR011130">
    <property type="entry name" value="SecA_preprotein_X-link_dom"/>
</dbReference>
<dbReference type="InterPro" id="IPR036670">
    <property type="entry name" value="SecA_X-link_sf"/>
</dbReference>
<gene>
    <name evidence="9" type="primary">secA</name>
    <name evidence="12" type="ORF">AACH10_05720</name>
</gene>
<dbReference type="CDD" id="cd17928">
    <property type="entry name" value="DEXDc_SecA"/>
    <property type="match status" value="1"/>
</dbReference>
<evidence type="ECO:0000259" key="10">
    <source>
        <dbReference type="PROSITE" id="PS51192"/>
    </source>
</evidence>
<feature type="binding site" evidence="9">
    <location>
        <position position="550"/>
    </location>
    <ligand>
        <name>ATP</name>
        <dbReference type="ChEBI" id="CHEBI:30616"/>
    </ligand>
</feature>
<dbReference type="InterPro" id="IPR014001">
    <property type="entry name" value="Helicase_ATP-bd"/>
</dbReference>
<keyword evidence="1 9" id="KW-0813">Transport</keyword>
<evidence type="ECO:0000313" key="13">
    <source>
        <dbReference type="Proteomes" id="UP001365405"/>
    </source>
</evidence>
<keyword evidence="5 9" id="KW-0653">Protein transport</keyword>
<protein>
    <recommendedName>
        <fullName evidence="9">Protein translocase subunit SecA</fullName>
        <ecNumber evidence="9">7.4.2.8</ecNumber>
    </recommendedName>
</protein>
<evidence type="ECO:0000313" key="12">
    <source>
        <dbReference type="EMBL" id="MEK8049725.1"/>
    </source>
</evidence>
<comment type="subunit">
    <text evidence="9">Monomer and homodimer. Part of the essential Sec protein translocation apparatus which comprises SecA, SecYEG and auxiliary proteins SecDF-YajC and YidC.</text>
</comment>
<dbReference type="Gene3D" id="3.90.1440.10">
    <property type="entry name" value="SecA, preprotein cross-linking domain"/>
    <property type="match status" value="1"/>
</dbReference>
<comment type="function">
    <text evidence="9">Part of the Sec protein translocase complex. Interacts with the SecYEG preprotein conducting channel. Has a central role in coupling the hydrolysis of ATP to the transfer of proteins into and across the cell membrane, serving both as a receptor for the preprotein-SecB complex and as an ATP-driven molecular motor driving the stepwise translocation of polypeptide chains across the membrane.</text>
</comment>
<dbReference type="Proteomes" id="UP001365405">
    <property type="component" value="Unassembled WGS sequence"/>
</dbReference>
<dbReference type="InterPro" id="IPR000185">
    <property type="entry name" value="SecA"/>
</dbReference>
<evidence type="ECO:0000256" key="5">
    <source>
        <dbReference type="ARBA" id="ARBA00022927"/>
    </source>
</evidence>
<reference evidence="12 13" key="1">
    <citation type="submission" date="2024-04" db="EMBL/GenBank/DDBJ databases">
        <title>Novel species of the genus Ideonella isolated from streams.</title>
        <authorList>
            <person name="Lu H."/>
        </authorList>
    </citation>
    <scope>NUCLEOTIDE SEQUENCE [LARGE SCALE GENOMIC DNA]</scope>
    <source>
        <strain evidence="12 13">DXS22W</strain>
    </source>
</reference>
<accession>A0ABU9CHB4</accession>
<dbReference type="InterPro" id="IPR011115">
    <property type="entry name" value="SecA_DEAD"/>
</dbReference>
<keyword evidence="2 9" id="KW-1003">Cell membrane</keyword>
<dbReference type="EC" id="7.4.2.8" evidence="9"/>
<dbReference type="InterPro" id="IPR027417">
    <property type="entry name" value="P-loop_NTPase"/>
</dbReference>